<dbReference type="Gene3D" id="3.90.1530.10">
    <property type="entry name" value="Conserved hypothetical protein from pyrococcus furiosus pfu- 392566-001, ParB domain"/>
    <property type="match status" value="1"/>
</dbReference>
<sequence length="245" mass="28484">MEILERFDDGSVIALLEIDKLHDHEQIKQDMLSQLVAEIKKDKEVKYPLIVDKYSNVVLDGHHRYHALKELGCKFAPAHVIDYYDPHVKIERWYPIIKTRREIKSVFKALENDDYSVDQVENEDVLKVVLDLGQACLGLIVENDHEEYYLAYKHHCNFQEAMQVVERAIEIEGKRKELDYIGDEKEMISILKSKEARMAIVTPQIKKGEVVEKGAKGNPLPAKSTRHVLPERKYYPVSLMDLMPK</sequence>
<proteinExistence type="predicted"/>
<dbReference type="SMART" id="SM00470">
    <property type="entry name" value="ParB"/>
    <property type="match status" value="1"/>
</dbReference>
<comment type="caution">
    <text evidence="6">The sequence shown here is derived from an EMBL/GenBank/DDBJ whole genome shotgun (WGS) entry which is preliminary data.</text>
</comment>
<dbReference type="GO" id="GO:0005524">
    <property type="term" value="F:ATP binding"/>
    <property type="evidence" value="ECO:0007669"/>
    <property type="project" value="UniProtKB-KW"/>
</dbReference>
<keyword evidence="1" id="KW-0808">Transferase</keyword>
<gene>
    <name evidence="6" type="ORF">H1016_04655</name>
</gene>
<dbReference type="SUPFAM" id="SSF110849">
    <property type="entry name" value="ParB/Sulfiredoxin"/>
    <property type="match status" value="1"/>
</dbReference>
<evidence type="ECO:0000256" key="1">
    <source>
        <dbReference type="ARBA" id="ARBA00022679"/>
    </source>
</evidence>
<feature type="domain" description="ParB-like N-terminal" evidence="5">
    <location>
        <begin position="14"/>
        <end position="96"/>
    </location>
</feature>
<dbReference type="Proteomes" id="UP000646946">
    <property type="component" value="Unassembled WGS sequence"/>
</dbReference>
<dbReference type="EMBL" id="DVAB01000038">
    <property type="protein sequence ID" value="HIK00800.1"/>
    <property type="molecule type" value="Genomic_DNA"/>
</dbReference>
<protein>
    <submittedName>
        <fullName evidence="6">DUF1015 family protein</fullName>
    </submittedName>
</protein>
<name>A0A832X6F1_9ARCH</name>
<dbReference type="InterPro" id="IPR003115">
    <property type="entry name" value="ParB_N"/>
</dbReference>
<evidence type="ECO:0000256" key="4">
    <source>
        <dbReference type="ARBA" id="ARBA00022840"/>
    </source>
</evidence>
<keyword evidence="7" id="KW-1185">Reference proteome</keyword>
<dbReference type="Gene3D" id="3.30.1760.10">
    <property type="entry name" value="Conserved hypothetical protein from pyrococcus furiosus pfu- 392566-001, domain 2"/>
    <property type="match status" value="1"/>
</dbReference>
<evidence type="ECO:0000313" key="6">
    <source>
        <dbReference type="EMBL" id="HIK00800.1"/>
    </source>
</evidence>
<evidence type="ECO:0000313" key="7">
    <source>
        <dbReference type="Proteomes" id="UP000646946"/>
    </source>
</evidence>
<reference evidence="6 7" key="1">
    <citation type="journal article" name="Nat. Commun.">
        <title>Undinarchaeota illuminate DPANN phylogeny and the impact of gene transfer on archaeal evolution.</title>
        <authorList>
            <person name="Dombrowski N."/>
            <person name="Williams T.A."/>
            <person name="Sun J."/>
            <person name="Woodcroft B.J."/>
            <person name="Lee J.H."/>
            <person name="Minh B.Q."/>
            <person name="Rinke C."/>
            <person name="Spang A."/>
        </authorList>
    </citation>
    <scope>NUCLEOTIDE SEQUENCE [LARGE SCALE GENOMIC DNA]</scope>
    <source>
        <strain evidence="6">MAG_bin1129</strain>
    </source>
</reference>
<keyword evidence="3" id="KW-0418">Kinase</keyword>
<keyword evidence="2" id="KW-0547">Nucleotide-binding</keyword>
<dbReference type="GO" id="GO:0016301">
    <property type="term" value="F:kinase activity"/>
    <property type="evidence" value="ECO:0007669"/>
    <property type="project" value="UniProtKB-KW"/>
</dbReference>
<organism evidence="6 7">
    <name type="scientific">Candidatus Naiadarchaeum limnaeum</name>
    <dbReference type="NCBI Taxonomy" id="2756139"/>
    <lineage>
        <taxon>Archaea</taxon>
        <taxon>Candidatus Undinarchaeota</taxon>
        <taxon>Candidatus Undinarchaeia</taxon>
        <taxon>Candidatus Naiadarchaeales</taxon>
        <taxon>Candidatus Naiadarchaeaceae</taxon>
        <taxon>Candidatus Naiadarchaeum</taxon>
    </lineage>
</organism>
<dbReference type="AlphaFoldDB" id="A0A832X6F1"/>
<evidence type="ECO:0000256" key="2">
    <source>
        <dbReference type="ARBA" id="ARBA00022741"/>
    </source>
</evidence>
<keyword evidence="4" id="KW-0067">ATP-binding</keyword>
<dbReference type="InterPro" id="IPR036086">
    <property type="entry name" value="ParB/Sulfiredoxin_sf"/>
</dbReference>
<evidence type="ECO:0000256" key="3">
    <source>
        <dbReference type="ARBA" id="ARBA00022777"/>
    </source>
</evidence>
<evidence type="ECO:0000259" key="5">
    <source>
        <dbReference type="SMART" id="SM00470"/>
    </source>
</evidence>
<dbReference type="InterPro" id="IPR023098">
    <property type="entry name" value="SerK/SbnI_C"/>
</dbReference>
<accession>A0A832X6F1</accession>